<dbReference type="GeneID" id="103308561"/>
<reference evidence="9" key="2">
    <citation type="submission" date="2022-06" db="UniProtKB">
        <authorList>
            <consortium name="EnsemblMetazoa"/>
        </authorList>
    </citation>
    <scope>IDENTIFICATION</scope>
</reference>
<proteinExistence type="inferred from homology"/>
<feature type="domain" description="DDE Tnp4" evidence="8">
    <location>
        <begin position="193"/>
        <end position="356"/>
    </location>
</feature>
<dbReference type="EnsemblMetazoa" id="XM_008182152.3">
    <property type="protein sequence ID" value="XP_008180374.2"/>
    <property type="gene ID" value="LOC103308561"/>
</dbReference>
<sequence length="415" mass="48090">MCILLCSLYYNIIIHYFILYIINCSTLNSKFVNMENFEEMANLFAIQNMEMQENVGYGKLSTKKNRIDPFTLSDRLFIKNFRLTKDLTRYLIELLSPFVEVKSRSSAIDLSTKVLIALNFFGTGSYQSPVGYNIFNAVSQPSVSRCVKEIVDALNQPQVINTWVKFPSNIQELNQVRDDFYRTTGFPGVIGCIDCTHVAIVPPSTNLNLVENHHPEYLYINRKNYHSINVQLICDSKLKILNVNALFPGSTHDNHIWNNSNVLPVVQELHERNLNDYYLLGDSGYPLRQWLLTPILNPSSAAEIHYNTKQMCTRSLIERCNGVLKARFRCLIKDRTLHYNPEKSSAIINACVVLHNLCITYNVPEYIYEELEENDMGIYQEVENNDVIHNNQQNRYLMLGRQQRNRIVQVLQNRI</sequence>
<evidence type="ECO:0000259" key="8">
    <source>
        <dbReference type="Pfam" id="PF13359"/>
    </source>
</evidence>
<keyword evidence="7" id="KW-0539">Nucleus</keyword>
<evidence type="ECO:0000256" key="1">
    <source>
        <dbReference type="ARBA" id="ARBA00001968"/>
    </source>
</evidence>
<accession>A0A8R2B019</accession>
<evidence type="ECO:0000313" key="9">
    <source>
        <dbReference type="EnsemblMetazoa" id="XP_008180374.2"/>
    </source>
</evidence>
<keyword evidence="5" id="KW-0479">Metal-binding</keyword>
<dbReference type="KEGG" id="api:103308561"/>
<dbReference type="InterPro" id="IPR045249">
    <property type="entry name" value="HARBI1-like"/>
</dbReference>
<comment type="cofactor">
    <cofactor evidence="1">
        <name>a divalent metal cation</name>
        <dbReference type="ChEBI" id="CHEBI:60240"/>
    </cofactor>
</comment>
<keyword evidence="6" id="KW-0378">Hydrolase</keyword>
<dbReference type="GO" id="GO:0016787">
    <property type="term" value="F:hydrolase activity"/>
    <property type="evidence" value="ECO:0007669"/>
    <property type="project" value="UniProtKB-KW"/>
</dbReference>
<evidence type="ECO:0000256" key="3">
    <source>
        <dbReference type="ARBA" id="ARBA00006958"/>
    </source>
</evidence>
<comment type="similarity">
    <text evidence="3">Belongs to the HARBI1 family.</text>
</comment>
<evidence type="ECO:0000256" key="7">
    <source>
        <dbReference type="ARBA" id="ARBA00023242"/>
    </source>
</evidence>
<dbReference type="OrthoDB" id="7434799at2759"/>
<dbReference type="InterPro" id="IPR027806">
    <property type="entry name" value="HARBI1_dom"/>
</dbReference>
<dbReference type="PANTHER" id="PTHR22930">
    <property type="match status" value="1"/>
</dbReference>
<keyword evidence="4" id="KW-0540">Nuclease</keyword>
<evidence type="ECO:0000256" key="2">
    <source>
        <dbReference type="ARBA" id="ARBA00004123"/>
    </source>
</evidence>
<keyword evidence="10" id="KW-1185">Reference proteome</keyword>
<dbReference type="Pfam" id="PF13359">
    <property type="entry name" value="DDE_Tnp_4"/>
    <property type="match status" value="1"/>
</dbReference>
<name>A0A8R2B019_ACYPI</name>
<dbReference type="GO" id="GO:0046872">
    <property type="term" value="F:metal ion binding"/>
    <property type="evidence" value="ECO:0007669"/>
    <property type="project" value="UniProtKB-KW"/>
</dbReference>
<evidence type="ECO:0000313" key="10">
    <source>
        <dbReference type="Proteomes" id="UP000007819"/>
    </source>
</evidence>
<dbReference type="GO" id="GO:0004518">
    <property type="term" value="F:nuclease activity"/>
    <property type="evidence" value="ECO:0007669"/>
    <property type="project" value="UniProtKB-KW"/>
</dbReference>
<dbReference type="AlphaFoldDB" id="A0A8R2B019"/>
<reference evidence="10" key="1">
    <citation type="submission" date="2010-06" db="EMBL/GenBank/DDBJ databases">
        <authorList>
            <person name="Jiang H."/>
            <person name="Abraham K."/>
            <person name="Ali S."/>
            <person name="Alsbrooks S.L."/>
            <person name="Anim B.N."/>
            <person name="Anosike U.S."/>
            <person name="Attaway T."/>
            <person name="Bandaranaike D.P."/>
            <person name="Battles P.K."/>
            <person name="Bell S.N."/>
            <person name="Bell A.V."/>
            <person name="Beltran B."/>
            <person name="Bickham C."/>
            <person name="Bustamante Y."/>
            <person name="Caleb T."/>
            <person name="Canada A."/>
            <person name="Cardenas V."/>
            <person name="Carter K."/>
            <person name="Chacko J."/>
            <person name="Chandrabose M.N."/>
            <person name="Chavez D."/>
            <person name="Chavez A."/>
            <person name="Chen L."/>
            <person name="Chu H.-S."/>
            <person name="Claassen K.J."/>
            <person name="Cockrell R."/>
            <person name="Collins M."/>
            <person name="Cooper J.A."/>
            <person name="Cree A."/>
            <person name="Curry S.M."/>
            <person name="Da Y."/>
            <person name="Dao M.D."/>
            <person name="Das B."/>
            <person name="Davila M.-L."/>
            <person name="Davy-Carroll L."/>
            <person name="Denson S."/>
            <person name="Dinh H."/>
            <person name="Ebong V.E."/>
            <person name="Edwards J.R."/>
            <person name="Egan A."/>
            <person name="El-Daye J."/>
            <person name="Escobedo L."/>
            <person name="Fernandez S."/>
            <person name="Fernando P.R."/>
            <person name="Flagg N."/>
            <person name="Forbes L.D."/>
            <person name="Fowler R.G."/>
            <person name="Fu Q."/>
            <person name="Gabisi R.A."/>
            <person name="Ganer J."/>
            <person name="Garbino Pronczuk A."/>
            <person name="Garcia R.M."/>
            <person name="Garner T."/>
            <person name="Garrett T.E."/>
            <person name="Gonzalez D.A."/>
            <person name="Hamid H."/>
            <person name="Hawkins E.S."/>
            <person name="Hirani K."/>
            <person name="Hogues M.E."/>
            <person name="Hollins B."/>
            <person name="Hsiao C.-H."/>
            <person name="Jabil R."/>
            <person name="James M.L."/>
            <person name="Jhangiani S.N."/>
            <person name="Johnson B."/>
            <person name="Johnson Q."/>
            <person name="Joshi V."/>
            <person name="Kalu J.B."/>
            <person name="Kam C."/>
            <person name="Kashfia A."/>
            <person name="Keebler J."/>
            <person name="Kisamo H."/>
            <person name="Kovar C.L."/>
            <person name="Lago L.A."/>
            <person name="Lai C.-Y."/>
            <person name="Laidlaw J."/>
            <person name="Lara F."/>
            <person name="Le T.-K."/>
            <person name="Lee S.L."/>
            <person name="Legall F.H."/>
            <person name="Lemon S.J."/>
            <person name="Lewis L.R."/>
            <person name="Li B."/>
            <person name="Liu Y."/>
            <person name="Liu Y.-S."/>
            <person name="Lopez J."/>
            <person name="Lozado R.J."/>
            <person name="Lu J."/>
            <person name="Madu R.C."/>
            <person name="Maheshwari M."/>
            <person name="Maheshwari R."/>
            <person name="Malloy K."/>
            <person name="Martinez E."/>
            <person name="Mathew T."/>
            <person name="Mercado I.C."/>
            <person name="Mercado C."/>
            <person name="Meyer B."/>
            <person name="Montgomery K."/>
            <person name="Morgan M.B."/>
            <person name="Munidasa M."/>
            <person name="Nazareth L.V."/>
            <person name="Nelson J."/>
            <person name="Ng B.M."/>
            <person name="Nguyen N.B."/>
            <person name="Nguyen P.Q."/>
            <person name="Nguyen T."/>
            <person name="Obregon M."/>
            <person name="Okwuonu G.O."/>
            <person name="Onwere C.G."/>
            <person name="Orozco G."/>
            <person name="Parra A."/>
            <person name="Patel S."/>
            <person name="Patil S."/>
            <person name="Perez A."/>
            <person name="Perez Y."/>
            <person name="Pham C."/>
            <person name="Primus E.L."/>
            <person name="Pu L.-L."/>
            <person name="Puazo M."/>
            <person name="Qin X."/>
            <person name="Quiroz J.B."/>
            <person name="Reese J."/>
            <person name="Richards S."/>
            <person name="Rives C.M."/>
            <person name="Robberts R."/>
            <person name="Ruiz S.J."/>
            <person name="Ruiz M.J."/>
            <person name="Santibanez J."/>
            <person name="Schneider B.W."/>
            <person name="Sisson I."/>
            <person name="Smith M."/>
            <person name="Sodergren E."/>
            <person name="Song X.-Z."/>
            <person name="Song B.B."/>
            <person name="Summersgill H."/>
            <person name="Thelus R."/>
            <person name="Thornton R.D."/>
            <person name="Trejos Z.Y."/>
            <person name="Usmani K."/>
            <person name="Vattathil S."/>
            <person name="Villasana D."/>
            <person name="Walker D.L."/>
            <person name="Wang S."/>
            <person name="Wang K."/>
            <person name="White C.S."/>
            <person name="Williams A.C."/>
            <person name="Williamson J."/>
            <person name="Wilson K."/>
            <person name="Woghiren I.O."/>
            <person name="Woodworth J.R."/>
            <person name="Worley K.C."/>
            <person name="Wright R.A."/>
            <person name="Wu W."/>
            <person name="Young L."/>
            <person name="Zhang L."/>
            <person name="Zhang J."/>
            <person name="Zhu Y."/>
            <person name="Muzny D.M."/>
            <person name="Weinstock G."/>
            <person name="Gibbs R.A."/>
        </authorList>
    </citation>
    <scope>NUCLEOTIDE SEQUENCE [LARGE SCALE GENOMIC DNA]</scope>
    <source>
        <strain evidence="10">LSR1</strain>
    </source>
</reference>
<evidence type="ECO:0000256" key="6">
    <source>
        <dbReference type="ARBA" id="ARBA00022801"/>
    </source>
</evidence>
<dbReference type="Proteomes" id="UP000007819">
    <property type="component" value="Unassembled WGS sequence"/>
</dbReference>
<comment type="subcellular location">
    <subcellularLocation>
        <location evidence="2">Nucleus</location>
    </subcellularLocation>
</comment>
<evidence type="ECO:0000256" key="4">
    <source>
        <dbReference type="ARBA" id="ARBA00022722"/>
    </source>
</evidence>
<organism evidence="9 10">
    <name type="scientific">Acyrthosiphon pisum</name>
    <name type="common">Pea aphid</name>
    <dbReference type="NCBI Taxonomy" id="7029"/>
    <lineage>
        <taxon>Eukaryota</taxon>
        <taxon>Metazoa</taxon>
        <taxon>Ecdysozoa</taxon>
        <taxon>Arthropoda</taxon>
        <taxon>Hexapoda</taxon>
        <taxon>Insecta</taxon>
        <taxon>Pterygota</taxon>
        <taxon>Neoptera</taxon>
        <taxon>Paraneoptera</taxon>
        <taxon>Hemiptera</taxon>
        <taxon>Sternorrhyncha</taxon>
        <taxon>Aphidomorpha</taxon>
        <taxon>Aphidoidea</taxon>
        <taxon>Aphididae</taxon>
        <taxon>Macrosiphini</taxon>
        <taxon>Acyrthosiphon</taxon>
    </lineage>
</organism>
<dbReference type="RefSeq" id="XP_008180374.2">
    <property type="nucleotide sequence ID" value="XM_008182152.3"/>
</dbReference>
<dbReference type="PANTHER" id="PTHR22930:SF289">
    <property type="entry name" value="DDE TNP4 DOMAIN-CONTAINING PROTEIN-RELATED"/>
    <property type="match status" value="1"/>
</dbReference>
<dbReference type="GO" id="GO:0005634">
    <property type="term" value="C:nucleus"/>
    <property type="evidence" value="ECO:0007669"/>
    <property type="project" value="UniProtKB-SubCell"/>
</dbReference>
<evidence type="ECO:0000256" key="5">
    <source>
        <dbReference type="ARBA" id="ARBA00022723"/>
    </source>
</evidence>
<protein>
    <recommendedName>
        <fullName evidence="8">DDE Tnp4 domain-containing protein</fullName>
    </recommendedName>
</protein>